<gene>
    <name evidence="1" type="ORF">AL1_26560</name>
</gene>
<evidence type="ECO:0000313" key="2">
    <source>
        <dbReference type="Proteomes" id="UP000008794"/>
    </source>
</evidence>
<reference evidence="1 2" key="2">
    <citation type="submission" date="2010-03" db="EMBL/GenBank/DDBJ databases">
        <authorList>
            <person name="Pajon A."/>
        </authorList>
    </citation>
    <scope>NUCLEOTIDE SEQUENCE [LARGE SCALE GENOMIC DNA]</scope>
    <source>
        <strain evidence="1 2">WAL 8301</strain>
    </source>
</reference>
<dbReference type="Proteomes" id="UP000008794">
    <property type="component" value="Chromosome"/>
</dbReference>
<name>D4IPH6_9BACT</name>
<reference evidence="1 2" key="1">
    <citation type="submission" date="2010-03" db="EMBL/GenBank/DDBJ databases">
        <title>The genome sequence of Alistipes shahii WAL 8301.</title>
        <authorList>
            <consortium name="metaHIT consortium -- http://www.metahit.eu/"/>
            <person name="Pajon A."/>
            <person name="Turner K."/>
            <person name="Parkhill J."/>
        </authorList>
    </citation>
    <scope>NUCLEOTIDE SEQUENCE [LARGE SCALE GENOMIC DNA]</scope>
    <source>
        <strain evidence="1 2">WAL 8301</strain>
    </source>
</reference>
<dbReference type="RefSeq" id="WP_015547648.1">
    <property type="nucleotide sequence ID" value="NC_021030.1"/>
</dbReference>
<dbReference type="EMBL" id="FP929032">
    <property type="protein sequence ID" value="CBK64838.1"/>
    <property type="molecule type" value="Genomic_DNA"/>
</dbReference>
<accession>D4IPH6</accession>
<keyword evidence="2" id="KW-1185">Reference proteome</keyword>
<dbReference type="AlphaFoldDB" id="D4IPH6"/>
<proteinExistence type="predicted"/>
<organism evidence="1 2">
    <name type="scientific">Alistipes shahii WAL 8301</name>
    <dbReference type="NCBI Taxonomy" id="717959"/>
    <lineage>
        <taxon>Bacteria</taxon>
        <taxon>Pseudomonadati</taxon>
        <taxon>Bacteroidota</taxon>
        <taxon>Bacteroidia</taxon>
        <taxon>Bacteroidales</taxon>
        <taxon>Rikenellaceae</taxon>
        <taxon>Alistipes</taxon>
    </lineage>
</organism>
<dbReference type="HOGENOM" id="CLU_3264728_0_0_10"/>
<dbReference type="STRING" id="717959.AL1_26560"/>
<protein>
    <submittedName>
        <fullName evidence="1">Uncharacterized protein</fullName>
    </submittedName>
</protein>
<sequence>MTKLNADIFCQKIEATCDKLGYAKKSRKENMDHLKERIVIK</sequence>
<dbReference type="KEGG" id="ash:AL1_26560"/>
<dbReference type="PATRIC" id="fig|717959.3.peg.1173"/>
<evidence type="ECO:0000313" key="1">
    <source>
        <dbReference type="EMBL" id="CBK64838.1"/>
    </source>
</evidence>